<comment type="similarity">
    <text evidence="1 7">Belongs to the NDK family.</text>
</comment>
<dbReference type="Gene3D" id="3.30.70.141">
    <property type="entry name" value="Nucleoside diphosphate kinase-like domain"/>
    <property type="match status" value="1"/>
</dbReference>
<evidence type="ECO:0000256" key="6">
    <source>
        <dbReference type="ARBA" id="ARBA00022840"/>
    </source>
</evidence>
<dbReference type="SMART" id="SM00562">
    <property type="entry name" value="NDK"/>
    <property type="match status" value="1"/>
</dbReference>
<dbReference type="SUPFAM" id="SSF54919">
    <property type="entry name" value="Nucleoside diphosphate kinase, NDK"/>
    <property type="match status" value="1"/>
</dbReference>
<feature type="compositionally biased region" description="Polar residues" evidence="8">
    <location>
        <begin position="10"/>
        <end position="33"/>
    </location>
</feature>
<evidence type="ECO:0000256" key="2">
    <source>
        <dbReference type="ARBA" id="ARBA00017632"/>
    </source>
</evidence>
<keyword evidence="6" id="KW-0067">ATP-binding</keyword>
<evidence type="ECO:0000256" key="5">
    <source>
        <dbReference type="ARBA" id="ARBA00022777"/>
    </source>
</evidence>
<evidence type="ECO:0000256" key="4">
    <source>
        <dbReference type="ARBA" id="ARBA00022741"/>
    </source>
</evidence>
<dbReference type="PANTHER" id="PTHR46161">
    <property type="entry name" value="NUCLEOSIDE DIPHOSPHATE KINASE"/>
    <property type="match status" value="1"/>
</dbReference>
<sequence>MSSPPPLSPNARSDVTSTTEPLSPPGANSNYPTRTVAIIKNHALEHRFDIEPRIQEAKFEIVKERQMEFDVETDPDTLYELFGEDADSLGEGPVWVYVLERRRAVEVWNTLMGPRDPELARQESPNSLRALFGRSLEQNGIMGSPDAETAEVQIASLFASSPPFPTSELPDDGYGSLRSINSATLRALRNQTSDEGYAPSSHADGSRRTSVSSGTKQFRARGLPATHDKPDIVPRMSRAAALRAGIAVDKIDTRPRAAPTKEQQIKNFMDVPGHKRSTTIHVASTAAPVVAPRMTKAAALRLGIKLPEREKTVTRRVSADTPRSNSFDGVPGHKRRETINVMSTQTPVVAPRTNRSAMLRAQKDAAPPSSFQFRAPSNTSRAPSRSSSQASLRPPSAQGSRPPSAAASRPPMLSRSTSLSSRPTASRTDSGRTASTETKSTGPPPPPKLKPRPSSISAPSIAPRTNKSAALRAAKQEAEAAAAKAAAAKKTRRSSMQPRAVAA</sequence>
<feature type="region of interest" description="Disordered" evidence="8">
    <location>
        <begin position="311"/>
        <end position="336"/>
    </location>
</feature>
<reference evidence="10 11" key="1">
    <citation type="journal article" date="2019" name="New Phytol.">
        <title>Comparative genomics reveals unique wood-decay strategies and fruiting body development in the Schizophyllaceae.</title>
        <authorList>
            <person name="Almasi E."/>
            <person name="Sahu N."/>
            <person name="Krizsan K."/>
            <person name="Balint B."/>
            <person name="Kovacs G.M."/>
            <person name="Kiss B."/>
            <person name="Cseklye J."/>
            <person name="Drula E."/>
            <person name="Henrissat B."/>
            <person name="Nagy I."/>
            <person name="Chovatia M."/>
            <person name="Adam C."/>
            <person name="LaButti K."/>
            <person name="Lipzen A."/>
            <person name="Riley R."/>
            <person name="Grigoriev I.V."/>
            <person name="Nagy L.G."/>
        </authorList>
    </citation>
    <scope>NUCLEOTIDE SEQUENCE [LARGE SCALE GENOMIC DNA]</scope>
    <source>
        <strain evidence="10 11">NL-1724</strain>
    </source>
</reference>
<keyword evidence="11" id="KW-1185">Reference proteome</keyword>
<evidence type="ECO:0000256" key="1">
    <source>
        <dbReference type="ARBA" id="ARBA00008142"/>
    </source>
</evidence>
<evidence type="ECO:0000259" key="9">
    <source>
        <dbReference type="SMART" id="SM00562"/>
    </source>
</evidence>
<proteinExistence type="inferred from homology"/>
<dbReference type="InterPro" id="IPR036850">
    <property type="entry name" value="NDK-like_dom_sf"/>
</dbReference>
<evidence type="ECO:0000313" key="11">
    <source>
        <dbReference type="Proteomes" id="UP000320762"/>
    </source>
</evidence>
<dbReference type="STRING" id="97359.A0A550BUE1"/>
<dbReference type="PANTHER" id="PTHR46161:SF3">
    <property type="entry name" value="NUCLEOSIDE DIPHOSPHATE KINASE DDB_G0292928-RELATED"/>
    <property type="match status" value="1"/>
</dbReference>
<dbReference type="Pfam" id="PF00334">
    <property type="entry name" value="NDK"/>
    <property type="match status" value="1"/>
</dbReference>
<feature type="region of interest" description="Disordered" evidence="8">
    <location>
        <begin position="361"/>
        <end position="503"/>
    </location>
</feature>
<feature type="compositionally biased region" description="Low complexity" evidence="8">
    <location>
        <begin position="452"/>
        <end position="486"/>
    </location>
</feature>
<evidence type="ECO:0000256" key="3">
    <source>
        <dbReference type="ARBA" id="ARBA00022679"/>
    </source>
</evidence>
<dbReference type="PROSITE" id="PS51374">
    <property type="entry name" value="NDPK_LIKE"/>
    <property type="match status" value="1"/>
</dbReference>
<feature type="region of interest" description="Disordered" evidence="8">
    <location>
        <begin position="193"/>
        <end position="231"/>
    </location>
</feature>
<dbReference type="EMBL" id="VDMD01000079">
    <property type="protein sequence ID" value="TRM56159.1"/>
    <property type="molecule type" value="Genomic_DNA"/>
</dbReference>
<feature type="compositionally biased region" description="Low complexity" evidence="8">
    <location>
        <begin position="374"/>
        <end position="428"/>
    </location>
</feature>
<gene>
    <name evidence="10" type="ORF">BD626DRAFT_576086</name>
</gene>
<comment type="caution">
    <text evidence="10">The sequence shown here is derived from an EMBL/GenBank/DDBJ whole genome shotgun (WGS) entry which is preliminary data.</text>
</comment>
<keyword evidence="3" id="KW-0808">Transferase</keyword>
<evidence type="ECO:0000313" key="10">
    <source>
        <dbReference type="EMBL" id="TRM56159.1"/>
    </source>
</evidence>
<keyword evidence="4" id="KW-0547">Nucleotide-binding</keyword>
<feature type="region of interest" description="Disordered" evidence="8">
    <location>
        <begin position="1"/>
        <end position="33"/>
    </location>
</feature>
<feature type="domain" description="Nucleoside diphosphate kinase-like" evidence="9">
    <location>
        <begin position="32"/>
        <end position="165"/>
    </location>
</feature>
<name>A0A550BUE1_9AGAR</name>
<dbReference type="InterPro" id="IPR034907">
    <property type="entry name" value="NDK-like_dom"/>
</dbReference>
<evidence type="ECO:0000256" key="8">
    <source>
        <dbReference type="SAM" id="MobiDB-lite"/>
    </source>
</evidence>
<dbReference type="GO" id="GO:0016301">
    <property type="term" value="F:kinase activity"/>
    <property type="evidence" value="ECO:0007669"/>
    <property type="project" value="UniProtKB-KW"/>
</dbReference>
<comment type="caution">
    <text evidence="7">Lacks conserved residue(s) required for the propagation of feature annotation.</text>
</comment>
<evidence type="ECO:0000256" key="7">
    <source>
        <dbReference type="PROSITE-ProRule" id="PRU00706"/>
    </source>
</evidence>
<accession>A0A550BUE1</accession>
<organism evidence="10 11">
    <name type="scientific">Schizophyllum amplum</name>
    <dbReference type="NCBI Taxonomy" id="97359"/>
    <lineage>
        <taxon>Eukaryota</taxon>
        <taxon>Fungi</taxon>
        <taxon>Dikarya</taxon>
        <taxon>Basidiomycota</taxon>
        <taxon>Agaricomycotina</taxon>
        <taxon>Agaricomycetes</taxon>
        <taxon>Agaricomycetidae</taxon>
        <taxon>Agaricales</taxon>
        <taxon>Schizophyllaceae</taxon>
        <taxon>Schizophyllum</taxon>
    </lineage>
</organism>
<keyword evidence="5" id="KW-0418">Kinase</keyword>
<protein>
    <recommendedName>
        <fullName evidence="2">Nucleoside diphosphate kinase</fullName>
    </recommendedName>
</protein>
<dbReference type="GO" id="GO:0005524">
    <property type="term" value="F:ATP binding"/>
    <property type="evidence" value="ECO:0007669"/>
    <property type="project" value="UniProtKB-KW"/>
</dbReference>
<dbReference type="Proteomes" id="UP000320762">
    <property type="component" value="Unassembled WGS sequence"/>
</dbReference>
<dbReference type="AlphaFoldDB" id="A0A550BUE1"/>
<dbReference type="OrthoDB" id="2162449at2759"/>